<evidence type="ECO:0000313" key="3">
    <source>
        <dbReference type="EMBL" id="CAG9828374.1"/>
    </source>
</evidence>
<keyword evidence="1" id="KW-1133">Transmembrane helix</keyword>
<feature type="transmembrane region" description="Helical" evidence="1">
    <location>
        <begin position="125"/>
        <end position="148"/>
    </location>
</feature>
<gene>
    <name evidence="3" type="ORF">DIABBA_LOCUS2299</name>
</gene>
<dbReference type="EMBL" id="OU898285">
    <property type="protein sequence ID" value="CAG9828374.1"/>
    <property type="molecule type" value="Genomic_DNA"/>
</dbReference>
<keyword evidence="1" id="KW-0472">Membrane</keyword>
<keyword evidence="4" id="KW-1185">Reference proteome</keyword>
<evidence type="ECO:0000256" key="2">
    <source>
        <dbReference type="SAM" id="SignalP"/>
    </source>
</evidence>
<organism evidence="3 4">
    <name type="scientific">Diabrotica balteata</name>
    <name type="common">Banded cucumber beetle</name>
    <dbReference type="NCBI Taxonomy" id="107213"/>
    <lineage>
        <taxon>Eukaryota</taxon>
        <taxon>Metazoa</taxon>
        <taxon>Ecdysozoa</taxon>
        <taxon>Arthropoda</taxon>
        <taxon>Hexapoda</taxon>
        <taxon>Insecta</taxon>
        <taxon>Pterygota</taxon>
        <taxon>Neoptera</taxon>
        <taxon>Endopterygota</taxon>
        <taxon>Coleoptera</taxon>
        <taxon>Polyphaga</taxon>
        <taxon>Cucujiformia</taxon>
        <taxon>Chrysomeloidea</taxon>
        <taxon>Chrysomelidae</taxon>
        <taxon>Galerucinae</taxon>
        <taxon>Diabroticina</taxon>
        <taxon>Diabroticites</taxon>
        <taxon>Diabrotica</taxon>
    </lineage>
</organism>
<dbReference type="Proteomes" id="UP001153709">
    <property type="component" value="Chromosome 10"/>
</dbReference>
<proteinExistence type="predicted"/>
<evidence type="ECO:0000313" key="4">
    <source>
        <dbReference type="Proteomes" id="UP001153709"/>
    </source>
</evidence>
<protein>
    <submittedName>
        <fullName evidence="3">Uncharacterized protein</fullName>
    </submittedName>
</protein>
<dbReference type="AlphaFoldDB" id="A0A9N9SU47"/>
<feature type="signal peptide" evidence="2">
    <location>
        <begin position="1"/>
        <end position="24"/>
    </location>
</feature>
<feature type="chain" id="PRO_5040265468" evidence="2">
    <location>
        <begin position="25"/>
        <end position="198"/>
    </location>
</feature>
<sequence length="198" mass="22863">MFQTCKFFPSLLFVFGSLCGCCYTVSTNRVTTRENHPIATTEKPVEMLTNSRYEQELVDYNEALTNSRKGRGIMDDFPDYDHENHHNIFVDHPTEMPKLKEEPKQAADAFTNYYDFIITEGSFKFWSAFQLFTALLLIYSSLAAAYYAKFNVITTDYDYYDDFFGRSNNDAPSKSLWSGLSTSTVQRIFNAISSKKYT</sequence>
<accession>A0A9N9SU47</accession>
<dbReference type="PROSITE" id="PS51257">
    <property type="entry name" value="PROKAR_LIPOPROTEIN"/>
    <property type="match status" value="1"/>
</dbReference>
<reference evidence="3" key="1">
    <citation type="submission" date="2022-01" db="EMBL/GenBank/DDBJ databases">
        <authorList>
            <person name="King R."/>
        </authorList>
    </citation>
    <scope>NUCLEOTIDE SEQUENCE</scope>
</reference>
<name>A0A9N9SU47_DIABA</name>
<dbReference type="OrthoDB" id="7614304at2759"/>
<keyword evidence="2" id="KW-0732">Signal</keyword>
<keyword evidence="1" id="KW-0812">Transmembrane</keyword>
<evidence type="ECO:0000256" key="1">
    <source>
        <dbReference type="SAM" id="Phobius"/>
    </source>
</evidence>